<reference evidence="1" key="2">
    <citation type="submission" date="2025-09" db="UniProtKB">
        <authorList>
            <consortium name="Ensembl"/>
        </authorList>
    </citation>
    <scope>IDENTIFICATION</scope>
</reference>
<protein>
    <submittedName>
        <fullName evidence="1">Uncharacterized protein</fullName>
    </submittedName>
</protein>
<dbReference type="PANTHER" id="PTHR23239:SF180">
    <property type="entry name" value="KERATIN, TYPE I CYTOSKELETAL 17"/>
    <property type="match status" value="1"/>
</dbReference>
<dbReference type="Ensembl" id="ENSOTST00005060645.2">
    <property type="protein sequence ID" value="ENSOTSP00005055681.1"/>
    <property type="gene ID" value="ENSOTSG00005026927.2"/>
</dbReference>
<keyword evidence="2" id="KW-1185">Reference proteome</keyword>
<dbReference type="Gene3D" id="1.20.5.500">
    <property type="entry name" value="Single helix bin"/>
    <property type="match status" value="1"/>
</dbReference>
<proteinExistence type="predicted"/>
<dbReference type="GO" id="GO:0005856">
    <property type="term" value="C:cytoskeleton"/>
    <property type="evidence" value="ECO:0007669"/>
    <property type="project" value="TreeGrafter"/>
</dbReference>
<organism evidence="1 2">
    <name type="scientific">Oncorhynchus tshawytscha</name>
    <name type="common">Chinook salmon</name>
    <name type="synonym">Salmo tshawytscha</name>
    <dbReference type="NCBI Taxonomy" id="74940"/>
    <lineage>
        <taxon>Eukaryota</taxon>
        <taxon>Metazoa</taxon>
        <taxon>Chordata</taxon>
        <taxon>Craniata</taxon>
        <taxon>Vertebrata</taxon>
        <taxon>Euteleostomi</taxon>
        <taxon>Actinopterygii</taxon>
        <taxon>Neopterygii</taxon>
        <taxon>Teleostei</taxon>
        <taxon>Protacanthopterygii</taxon>
        <taxon>Salmoniformes</taxon>
        <taxon>Salmonidae</taxon>
        <taxon>Salmoninae</taxon>
        <taxon>Oncorhynchus</taxon>
    </lineage>
</organism>
<dbReference type="AlphaFoldDB" id="A0A8C8H0A2"/>
<reference evidence="1" key="1">
    <citation type="submission" date="2025-08" db="UniProtKB">
        <authorList>
            <consortium name="Ensembl"/>
        </authorList>
    </citation>
    <scope>IDENTIFICATION</scope>
</reference>
<evidence type="ECO:0000313" key="1">
    <source>
        <dbReference type="Ensembl" id="ENSOTSP00005055681.1"/>
    </source>
</evidence>
<dbReference type="PANTHER" id="PTHR23239">
    <property type="entry name" value="INTERMEDIATE FILAMENT"/>
    <property type="match status" value="1"/>
</dbReference>
<dbReference type="InterPro" id="IPR002957">
    <property type="entry name" value="Keratin_I"/>
</dbReference>
<evidence type="ECO:0000313" key="2">
    <source>
        <dbReference type="Proteomes" id="UP000694402"/>
    </source>
</evidence>
<dbReference type="Proteomes" id="UP000694402">
    <property type="component" value="Unassembled WGS sequence"/>
</dbReference>
<sequence>FTKQMTLGQLCSALWYSKSRPVVIQPGIKTGSVVMTLAPLQCSVRSLEAANSKLELQIKEFYEMRSPTHKKDLSGFHTTISDILNQIQARSVENSQMILRVLQNQITTSTTEVKTSRSQVTDLKRTFQSLEIELHGLRHLDTRQEVRKVIVVEKIQEIQQVQEVVEEYHPHMQKRVRVIVEEMVDGKVVSTSVDEKVQDMN</sequence>
<name>A0A8C8H0A2_ONCTS</name>
<dbReference type="GeneTree" id="ENSGT00970000197280"/>
<accession>A0A8C8H0A2</accession>
<dbReference type="GO" id="GO:0005198">
    <property type="term" value="F:structural molecule activity"/>
    <property type="evidence" value="ECO:0007669"/>
    <property type="project" value="InterPro"/>
</dbReference>